<feature type="chain" id="PRO_5034410029" evidence="1">
    <location>
        <begin position="18"/>
        <end position="184"/>
    </location>
</feature>
<reference evidence="2 3" key="1">
    <citation type="submission" date="2020-05" db="EMBL/GenBank/DDBJ databases">
        <title>Identification and distribution of gene clusters putatively required for synthesis of sphingolipid metabolism inhibitors in phylogenetically diverse species of the filamentous fungus Fusarium.</title>
        <authorList>
            <person name="Kim H.-S."/>
            <person name="Busman M."/>
            <person name="Brown D.W."/>
            <person name="Divon H."/>
            <person name="Uhlig S."/>
            <person name="Proctor R.H."/>
        </authorList>
    </citation>
    <scope>NUCLEOTIDE SEQUENCE [LARGE SCALE GENOMIC DNA]</scope>
    <source>
        <strain evidence="2 3">NRRL 25196</strain>
    </source>
</reference>
<dbReference type="Proteomes" id="UP000574317">
    <property type="component" value="Unassembled WGS sequence"/>
</dbReference>
<evidence type="ECO:0000256" key="1">
    <source>
        <dbReference type="SAM" id="SignalP"/>
    </source>
</evidence>
<comment type="caution">
    <text evidence="2">The sequence shown here is derived from an EMBL/GenBank/DDBJ whole genome shotgun (WGS) entry which is preliminary data.</text>
</comment>
<name>A0A8H5MTT9_9HYPO</name>
<evidence type="ECO:0000313" key="2">
    <source>
        <dbReference type="EMBL" id="KAF5539920.1"/>
    </source>
</evidence>
<keyword evidence="3" id="KW-1185">Reference proteome</keyword>
<accession>A0A8H5MTT9</accession>
<feature type="signal peptide" evidence="1">
    <location>
        <begin position="1"/>
        <end position="17"/>
    </location>
</feature>
<gene>
    <name evidence="2" type="ORF">FNAPI_10662</name>
</gene>
<dbReference type="AlphaFoldDB" id="A0A8H5MTT9"/>
<proteinExistence type="predicted"/>
<evidence type="ECO:0000313" key="3">
    <source>
        <dbReference type="Proteomes" id="UP000574317"/>
    </source>
</evidence>
<protein>
    <submittedName>
        <fullName evidence="2">Uncharacterized protein</fullName>
    </submittedName>
</protein>
<dbReference type="EMBL" id="JAAOAO010000478">
    <property type="protein sequence ID" value="KAF5539920.1"/>
    <property type="molecule type" value="Genomic_DNA"/>
</dbReference>
<keyword evidence="1" id="KW-0732">Signal</keyword>
<sequence length="184" mass="20331">MKFVSALLLLPSYSVLALQGVLQRSDPQLVHLTFHGGLASYSMAFPADGTTRKTDHNLSVDVIDNSDYNALEQCFFAIKGQAKLTPKVSPKDGSQHILVNPSRVITAVNCTGSCVPTYGKYTRSNSHDPAYLTKINCRRTIGLLERHTASSWEKTDIIRRVNDGRFGHSSVEKVWVGTSVMDYL</sequence>
<organism evidence="2 3">
    <name type="scientific">Fusarium napiforme</name>
    <dbReference type="NCBI Taxonomy" id="42672"/>
    <lineage>
        <taxon>Eukaryota</taxon>
        <taxon>Fungi</taxon>
        <taxon>Dikarya</taxon>
        <taxon>Ascomycota</taxon>
        <taxon>Pezizomycotina</taxon>
        <taxon>Sordariomycetes</taxon>
        <taxon>Hypocreomycetidae</taxon>
        <taxon>Hypocreales</taxon>
        <taxon>Nectriaceae</taxon>
        <taxon>Fusarium</taxon>
        <taxon>Fusarium fujikuroi species complex</taxon>
    </lineage>
</organism>